<dbReference type="InterPro" id="IPR058240">
    <property type="entry name" value="rSAM_sf"/>
</dbReference>
<evidence type="ECO:0000256" key="4">
    <source>
        <dbReference type="ARBA" id="ARBA00022485"/>
    </source>
</evidence>
<protein>
    <submittedName>
        <fullName evidence="12">L-lysine 2,3-aminomutase</fullName>
        <ecNumber evidence="12">5.4.3.2</ecNumber>
    </submittedName>
</protein>
<dbReference type="AlphaFoldDB" id="A0A378N664"/>
<dbReference type="PANTHER" id="PTHR30538:SF1">
    <property type="entry name" value="L-LYSINE 2,3-AMINOMUTASE"/>
    <property type="match status" value="1"/>
</dbReference>
<dbReference type="InterPro" id="IPR003739">
    <property type="entry name" value="Lys_aminomutase/Glu_NH3_mut"/>
</dbReference>
<evidence type="ECO:0000256" key="1">
    <source>
        <dbReference type="ARBA" id="ARBA00001933"/>
    </source>
</evidence>
<evidence type="ECO:0000313" key="13">
    <source>
        <dbReference type="Proteomes" id="UP000254802"/>
    </source>
</evidence>
<comment type="similarity">
    <text evidence="3">Belongs to the radical SAM superfamily. KamA family.</text>
</comment>
<accession>A0A378N664</accession>
<keyword evidence="10 12" id="KW-0413">Isomerase</keyword>
<dbReference type="EMBL" id="UGPN01000002">
    <property type="protein sequence ID" value="STY63934.1"/>
    <property type="molecule type" value="Genomic_DNA"/>
</dbReference>
<evidence type="ECO:0000313" key="12">
    <source>
        <dbReference type="EMBL" id="STY63934.1"/>
    </source>
</evidence>
<dbReference type="Gene3D" id="3.20.20.70">
    <property type="entry name" value="Aldolase class I"/>
    <property type="match status" value="1"/>
</dbReference>
<comment type="cofactor">
    <cofactor evidence="2">
        <name>[4Fe-4S] cluster</name>
        <dbReference type="ChEBI" id="CHEBI:49883"/>
    </cofactor>
</comment>
<keyword evidence="6" id="KW-0479">Metal-binding</keyword>
<keyword evidence="7" id="KW-0663">Pyridoxal phosphate</keyword>
<evidence type="ECO:0000256" key="2">
    <source>
        <dbReference type="ARBA" id="ARBA00001966"/>
    </source>
</evidence>
<evidence type="ECO:0000256" key="10">
    <source>
        <dbReference type="ARBA" id="ARBA00023235"/>
    </source>
</evidence>
<gene>
    <name evidence="12" type="primary">kamA_2</name>
    <name evidence="12" type="ORF">NCTC10638_03106</name>
</gene>
<dbReference type="GO" id="GO:0050066">
    <property type="term" value="F:L-lysine 2,3-aminomutase activity"/>
    <property type="evidence" value="ECO:0007669"/>
    <property type="project" value="UniProtKB-EC"/>
</dbReference>
<comment type="cofactor">
    <cofactor evidence="1">
        <name>pyridoxal 5'-phosphate</name>
        <dbReference type="ChEBI" id="CHEBI:597326"/>
    </cofactor>
</comment>
<dbReference type="GO" id="GO:0051539">
    <property type="term" value="F:4 iron, 4 sulfur cluster binding"/>
    <property type="evidence" value="ECO:0007669"/>
    <property type="project" value="UniProtKB-KW"/>
</dbReference>
<dbReference type="Proteomes" id="UP000254802">
    <property type="component" value="Unassembled WGS sequence"/>
</dbReference>
<evidence type="ECO:0000256" key="5">
    <source>
        <dbReference type="ARBA" id="ARBA00022691"/>
    </source>
</evidence>
<organism evidence="12 13">
    <name type="scientific">Mannheimia haemolytica</name>
    <name type="common">Pasteurella haemolytica</name>
    <dbReference type="NCBI Taxonomy" id="75985"/>
    <lineage>
        <taxon>Bacteria</taxon>
        <taxon>Pseudomonadati</taxon>
        <taxon>Pseudomonadota</taxon>
        <taxon>Gammaproteobacteria</taxon>
        <taxon>Pasteurellales</taxon>
        <taxon>Pasteurellaceae</taxon>
        <taxon>Mannheimia</taxon>
    </lineage>
</organism>
<evidence type="ECO:0000256" key="6">
    <source>
        <dbReference type="ARBA" id="ARBA00022723"/>
    </source>
</evidence>
<dbReference type="GO" id="GO:0046872">
    <property type="term" value="F:metal ion binding"/>
    <property type="evidence" value="ECO:0007669"/>
    <property type="project" value="UniProtKB-KW"/>
</dbReference>
<dbReference type="Pfam" id="PF04055">
    <property type="entry name" value="Radical_SAM"/>
    <property type="match status" value="1"/>
</dbReference>
<evidence type="ECO:0000256" key="8">
    <source>
        <dbReference type="ARBA" id="ARBA00023004"/>
    </source>
</evidence>
<dbReference type="SFLD" id="SFLDS00029">
    <property type="entry name" value="Radical_SAM"/>
    <property type="match status" value="1"/>
</dbReference>
<sequence length="96" mass="11173">MLKNSCAINCRYCFRRHFPYEEVKSGKAVWQQGLTYIAEHPELEEVILSGGDPLMAKDQDLDWILTQLEQISHIKNPAYSFTLAGRYSQSNYDRIM</sequence>
<keyword evidence="4" id="KW-0004">4Fe-4S</keyword>
<keyword evidence="9" id="KW-0411">Iron-sulfur</keyword>
<feature type="domain" description="Radical SAM core" evidence="11">
    <location>
        <begin position="4"/>
        <end position="70"/>
    </location>
</feature>
<evidence type="ECO:0000259" key="11">
    <source>
        <dbReference type="Pfam" id="PF04055"/>
    </source>
</evidence>
<evidence type="ECO:0000256" key="7">
    <source>
        <dbReference type="ARBA" id="ARBA00022898"/>
    </source>
</evidence>
<dbReference type="InterPro" id="IPR013785">
    <property type="entry name" value="Aldolase_TIM"/>
</dbReference>
<reference evidence="12 13" key="1">
    <citation type="submission" date="2018-06" db="EMBL/GenBank/DDBJ databases">
        <authorList>
            <consortium name="Pathogen Informatics"/>
            <person name="Doyle S."/>
        </authorList>
    </citation>
    <scope>NUCLEOTIDE SEQUENCE [LARGE SCALE GENOMIC DNA]</scope>
    <source>
        <strain evidence="12 13">NCTC10638</strain>
    </source>
</reference>
<evidence type="ECO:0000256" key="3">
    <source>
        <dbReference type="ARBA" id="ARBA00008703"/>
    </source>
</evidence>
<name>A0A378N664_MANHA</name>
<evidence type="ECO:0000256" key="9">
    <source>
        <dbReference type="ARBA" id="ARBA00023014"/>
    </source>
</evidence>
<proteinExistence type="inferred from homology"/>
<dbReference type="EC" id="5.4.3.2" evidence="12"/>
<dbReference type="InterPro" id="IPR007197">
    <property type="entry name" value="rSAM"/>
</dbReference>
<dbReference type="SUPFAM" id="SSF102114">
    <property type="entry name" value="Radical SAM enzymes"/>
    <property type="match status" value="1"/>
</dbReference>
<dbReference type="PANTHER" id="PTHR30538">
    <property type="entry name" value="LYSINE 2,3-AMINOMUTASE-RELATED"/>
    <property type="match status" value="1"/>
</dbReference>
<keyword evidence="5" id="KW-0949">S-adenosyl-L-methionine</keyword>
<keyword evidence="8" id="KW-0408">Iron</keyword>